<keyword evidence="1" id="KW-0812">Transmembrane</keyword>
<keyword evidence="4" id="KW-1185">Reference proteome</keyword>
<comment type="caution">
    <text evidence="3">The sequence shown here is derived from an EMBL/GenBank/DDBJ whole genome shotgun (WGS) entry which is preliminary data.</text>
</comment>
<evidence type="ECO:0000313" key="4">
    <source>
        <dbReference type="Proteomes" id="UP000623842"/>
    </source>
</evidence>
<proteinExistence type="predicted"/>
<evidence type="ECO:0000259" key="2">
    <source>
        <dbReference type="Pfam" id="PF02517"/>
    </source>
</evidence>
<dbReference type="InterPro" id="IPR052710">
    <property type="entry name" value="CAAX_protease"/>
</dbReference>
<evidence type="ECO:0000313" key="3">
    <source>
        <dbReference type="EMBL" id="GHF78824.1"/>
    </source>
</evidence>
<keyword evidence="1" id="KW-0472">Membrane</keyword>
<dbReference type="GO" id="GO:0004175">
    <property type="term" value="F:endopeptidase activity"/>
    <property type="evidence" value="ECO:0007669"/>
    <property type="project" value="UniProtKB-ARBA"/>
</dbReference>
<reference evidence="3" key="1">
    <citation type="journal article" date="2014" name="Int. J. Syst. Evol. Microbiol.">
        <title>Complete genome sequence of Corynebacterium casei LMG S-19264T (=DSM 44701T), isolated from a smear-ripened cheese.</title>
        <authorList>
            <consortium name="US DOE Joint Genome Institute (JGI-PGF)"/>
            <person name="Walter F."/>
            <person name="Albersmeier A."/>
            <person name="Kalinowski J."/>
            <person name="Ruckert C."/>
        </authorList>
    </citation>
    <scope>NUCLEOTIDE SEQUENCE</scope>
    <source>
        <strain evidence="3">KCTC 42731</strain>
    </source>
</reference>
<gene>
    <name evidence="3" type="ORF">GCM10017161_02400</name>
</gene>
<feature type="transmembrane region" description="Helical" evidence="1">
    <location>
        <begin position="34"/>
        <end position="58"/>
    </location>
</feature>
<dbReference type="AlphaFoldDB" id="A0A919EH09"/>
<dbReference type="InterPro" id="IPR003675">
    <property type="entry name" value="Rce1/LyrA-like_dom"/>
</dbReference>
<organism evidence="3 4">
    <name type="scientific">Thalassotalea marina</name>
    <dbReference type="NCBI Taxonomy" id="1673741"/>
    <lineage>
        <taxon>Bacteria</taxon>
        <taxon>Pseudomonadati</taxon>
        <taxon>Pseudomonadota</taxon>
        <taxon>Gammaproteobacteria</taxon>
        <taxon>Alteromonadales</taxon>
        <taxon>Colwelliaceae</taxon>
        <taxon>Thalassotalea</taxon>
    </lineage>
</organism>
<feature type="domain" description="CAAX prenyl protease 2/Lysostaphin resistance protein A-like" evidence="2">
    <location>
        <begin position="137"/>
        <end position="223"/>
    </location>
</feature>
<reference evidence="3" key="2">
    <citation type="submission" date="2020-09" db="EMBL/GenBank/DDBJ databases">
        <authorList>
            <person name="Sun Q."/>
            <person name="Kim S."/>
        </authorList>
    </citation>
    <scope>NUCLEOTIDE SEQUENCE</scope>
    <source>
        <strain evidence="3">KCTC 42731</strain>
    </source>
</reference>
<dbReference type="EMBL" id="BNCK01000001">
    <property type="protein sequence ID" value="GHF78824.1"/>
    <property type="molecule type" value="Genomic_DNA"/>
</dbReference>
<dbReference type="Proteomes" id="UP000623842">
    <property type="component" value="Unassembled WGS sequence"/>
</dbReference>
<accession>A0A919EH09</accession>
<feature type="transmembrane region" description="Helical" evidence="1">
    <location>
        <begin position="130"/>
        <end position="150"/>
    </location>
</feature>
<evidence type="ECO:0000256" key="1">
    <source>
        <dbReference type="SAM" id="Phobius"/>
    </source>
</evidence>
<feature type="transmembrane region" description="Helical" evidence="1">
    <location>
        <begin position="254"/>
        <end position="274"/>
    </location>
</feature>
<dbReference type="PANTHER" id="PTHR36435:SF1">
    <property type="entry name" value="CAAX AMINO TERMINAL PROTEASE FAMILY PROTEIN"/>
    <property type="match status" value="1"/>
</dbReference>
<name>A0A919EH09_9GAMM</name>
<feature type="transmembrane region" description="Helical" evidence="1">
    <location>
        <begin position="79"/>
        <end position="98"/>
    </location>
</feature>
<dbReference type="PANTHER" id="PTHR36435">
    <property type="entry name" value="SLR1288 PROTEIN"/>
    <property type="match status" value="1"/>
</dbReference>
<feature type="transmembrane region" description="Helical" evidence="1">
    <location>
        <begin position="211"/>
        <end position="233"/>
    </location>
</feature>
<keyword evidence="1" id="KW-1133">Transmembrane helix</keyword>
<dbReference type="RefSeq" id="WP_189766894.1">
    <property type="nucleotide sequence ID" value="NZ_BNCK01000001.1"/>
</dbReference>
<dbReference type="GO" id="GO:0080120">
    <property type="term" value="P:CAAX-box protein maturation"/>
    <property type="evidence" value="ECO:0007669"/>
    <property type="project" value="UniProtKB-ARBA"/>
</dbReference>
<protein>
    <recommendedName>
        <fullName evidence="2">CAAX prenyl protease 2/Lysostaphin resistance protein A-like domain-containing protein</fullName>
    </recommendedName>
</protein>
<sequence>MKSSGLAVFIILIIGTIAQDTFLAQFFNLFISSTFYSNQLAFCLFSIFMSAFLIKFVIEKREDTKELIKLDGVSYQGALVALVIGVLMVPVSFGLHSIEVLTVAQFSPDFANSLWDFENSKVTFEKNDKLGSSLATFFTFAIVHSVIGPFMEELTFRGAILSIWNTKYSKISALILTSLLFTVIHPVKSYLDIFVFSFFVGWLTLQTRKLIYAYLIHATYNLFSWLLEGYNLLEVFRNKSPLLLSSAKTWTSELTISFLAAIVIAFLVTSLNFHKIQYLKADKY</sequence>
<dbReference type="Pfam" id="PF02517">
    <property type="entry name" value="Rce1-like"/>
    <property type="match status" value="1"/>
</dbReference>